<feature type="transmembrane region" description="Helical" evidence="8">
    <location>
        <begin position="78"/>
        <end position="96"/>
    </location>
</feature>
<evidence type="ECO:0000256" key="2">
    <source>
        <dbReference type="ARBA" id="ARBA00009142"/>
    </source>
</evidence>
<evidence type="ECO:0000256" key="6">
    <source>
        <dbReference type="ARBA" id="ARBA00022989"/>
    </source>
</evidence>
<keyword evidence="4 8" id="KW-1003">Cell membrane</keyword>
<dbReference type="Pfam" id="PF01925">
    <property type="entry name" value="TauE"/>
    <property type="match status" value="1"/>
</dbReference>
<dbReference type="GO" id="GO:0005886">
    <property type="term" value="C:plasma membrane"/>
    <property type="evidence" value="ECO:0007669"/>
    <property type="project" value="UniProtKB-SubCell"/>
</dbReference>
<reference evidence="9" key="1">
    <citation type="journal article" date="2014" name="Int. J. Syst. Evol. Microbiol.">
        <title>Complete genome sequence of Corynebacterium casei LMG S-19264T (=DSM 44701T), isolated from a smear-ripened cheese.</title>
        <authorList>
            <consortium name="US DOE Joint Genome Institute (JGI-PGF)"/>
            <person name="Walter F."/>
            <person name="Albersmeier A."/>
            <person name="Kalinowski J."/>
            <person name="Ruckert C."/>
        </authorList>
    </citation>
    <scope>NUCLEOTIDE SEQUENCE</scope>
    <source>
        <strain evidence="9">JCM 30078</strain>
    </source>
</reference>
<feature type="transmembrane region" description="Helical" evidence="8">
    <location>
        <begin position="102"/>
        <end position="121"/>
    </location>
</feature>
<dbReference type="PANTHER" id="PTHR30269">
    <property type="entry name" value="TRANSMEMBRANE PROTEIN YFCA"/>
    <property type="match status" value="1"/>
</dbReference>
<dbReference type="RefSeq" id="WP_188981591.1">
    <property type="nucleotide sequence ID" value="NZ_BMPO01000001.1"/>
</dbReference>
<protein>
    <recommendedName>
        <fullName evidence="8">Probable membrane transporter protein</fullName>
    </recommendedName>
</protein>
<feature type="transmembrane region" description="Helical" evidence="8">
    <location>
        <begin position="232"/>
        <end position="250"/>
    </location>
</feature>
<name>A0A917USM0_9PSED</name>
<accession>A0A917USM0</accession>
<keyword evidence="7 8" id="KW-0472">Membrane</keyword>
<feature type="transmembrane region" description="Helical" evidence="8">
    <location>
        <begin position="189"/>
        <end position="220"/>
    </location>
</feature>
<evidence type="ECO:0000256" key="5">
    <source>
        <dbReference type="ARBA" id="ARBA00022692"/>
    </source>
</evidence>
<keyword evidence="10" id="KW-1185">Reference proteome</keyword>
<gene>
    <name evidence="9" type="ORF">GCM10009304_05490</name>
</gene>
<keyword evidence="3" id="KW-0813">Transport</keyword>
<sequence>MDVVLDPQMLLLLGVIALGAGFIDTLAGGGGLITLPAMLLMQVPPVQAIATNKLQGTFGTLVSTLTLLRKRQLSLDEVKAACLSSFIGAALGAVVIQFIDASALDLLVPVVLLSIALYFLLAPSAGELERKPRIGDRAYRRFVIPVIGFYDGFFGPGTGSFFSLAGVALRGRNLINATASAKAMNLASNVASLVVFVLGGKVLWTLGLVMAAGQLVGAYLGSMALIAGGAKLIRPLIVIVCFAMVGRYLYQNVWL</sequence>
<feature type="transmembrane region" description="Helical" evidence="8">
    <location>
        <begin position="142"/>
        <end position="169"/>
    </location>
</feature>
<evidence type="ECO:0000256" key="4">
    <source>
        <dbReference type="ARBA" id="ARBA00022475"/>
    </source>
</evidence>
<comment type="similarity">
    <text evidence="2 8">Belongs to the 4-toluene sulfonate uptake permease (TSUP) (TC 2.A.102) family.</text>
</comment>
<dbReference type="PANTHER" id="PTHR30269:SF0">
    <property type="entry name" value="MEMBRANE TRANSPORTER PROTEIN YFCA-RELATED"/>
    <property type="match status" value="1"/>
</dbReference>
<evidence type="ECO:0000256" key="8">
    <source>
        <dbReference type="RuleBase" id="RU363041"/>
    </source>
</evidence>
<evidence type="ECO:0000256" key="3">
    <source>
        <dbReference type="ARBA" id="ARBA00022448"/>
    </source>
</evidence>
<evidence type="ECO:0000313" key="9">
    <source>
        <dbReference type="EMBL" id="GGJ82457.1"/>
    </source>
</evidence>
<dbReference type="Proteomes" id="UP000635983">
    <property type="component" value="Unassembled WGS sequence"/>
</dbReference>
<comment type="subcellular location">
    <subcellularLocation>
        <location evidence="1 8">Cell membrane</location>
        <topology evidence="1 8">Multi-pass membrane protein</topology>
    </subcellularLocation>
</comment>
<comment type="caution">
    <text evidence="9">The sequence shown here is derived from an EMBL/GenBank/DDBJ whole genome shotgun (WGS) entry which is preliminary data.</text>
</comment>
<keyword evidence="6 8" id="KW-1133">Transmembrane helix</keyword>
<proteinExistence type="inferred from homology"/>
<dbReference type="EMBL" id="BMPO01000001">
    <property type="protein sequence ID" value="GGJ82457.1"/>
    <property type="molecule type" value="Genomic_DNA"/>
</dbReference>
<reference evidence="9" key="2">
    <citation type="submission" date="2020-09" db="EMBL/GenBank/DDBJ databases">
        <authorList>
            <person name="Sun Q."/>
            <person name="Ohkuma M."/>
        </authorList>
    </citation>
    <scope>NUCLEOTIDE SEQUENCE</scope>
    <source>
        <strain evidence="9">JCM 30078</strain>
    </source>
</reference>
<dbReference type="InterPro" id="IPR052017">
    <property type="entry name" value="TSUP"/>
</dbReference>
<organism evidence="9 10">
    <name type="scientific">Pseudomonas matsuisoli</name>
    <dbReference type="NCBI Taxonomy" id="1515666"/>
    <lineage>
        <taxon>Bacteria</taxon>
        <taxon>Pseudomonadati</taxon>
        <taxon>Pseudomonadota</taxon>
        <taxon>Gammaproteobacteria</taxon>
        <taxon>Pseudomonadales</taxon>
        <taxon>Pseudomonadaceae</taxon>
        <taxon>Pseudomonas</taxon>
    </lineage>
</organism>
<feature type="transmembrane region" description="Helical" evidence="8">
    <location>
        <begin position="12"/>
        <end position="35"/>
    </location>
</feature>
<evidence type="ECO:0000313" key="10">
    <source>
        <dbReference type="Proteomes" id="UP000635983"/>
    </source>
</evidence>
<keyword evidence="5 8" id="KW-0812">Transmembrane</keyword>
<evidence type="ECO:0000256" key="1">
    <source>
        <dbReference type="ARBA" id="ARBA00004651"/>
    </source>
</evidence>
<evidence type="ECO:0000256" key="7">
    <source>
        <dbReference type="ARBA" id="ARBA00023136"/>
    </source>
</evidence>
<dbReference type="AlphaFoldDB" id="A0A917USM0"/>
<dbReference type="InterPro" id="IPR002781">
    <property type="entry name" value="TM_pro_TauE-like"/>
</dbReference>